<evidence type="ECO:0000256" key="3">
    <source>
        <dbReference type="ARBA" id="ARBA00022771"/>
    </source>
</evidence>
<keyword evidence="2" id="KW-0479">Metal-binding</keyword>
<dbReference type="EMBL" id="NIVC01000073">
    <property type="protein sequence ID" value="PAA91767.1"/>
    <property type="molecule type" value="Genomic_DNA"/>
</dbReference>
<keyword evidence="3" id="KW-0863">Zinc-finger</keyword>
<evidence type="ECO:0000313" key="10">
    <source>
        <dbReference type="EMBL" id="PAA86276.1"/>
    </source>
</evidence>
<dbReference type="Proteomes" id="UP000215902">
    <property type="component" value="Unassembled WGS sequence"/>
</dbReference>
<dbReference type="STRING" id="282301.A0A267H2J2"/>
<protein>
    <recommendedName>
        <fullName evidence="13">C3HC-type domain-containing protein</fullName>
    </recommendedName>
</protein>
<dbReference type="InterPro" id="IPR013909">
    <property type="entry name" value="NuBaID_C"/>
</dbReference>
<evidence type="ECO:0000313" key="12">
    <source>
        <dbReference type="Proteomes" id="UP000215902"/>
    </source>
</evidence>
<dbReference type="InterPro" id="IPR012935">
    <property type="entry name" value="NuBaID_N"/>
</dbReference>
<evidence type="ECO:0000256" key="6">
    <source>
        <dbReference type="ARBA" id="ARBA00044931"/>
    </source>
</evidence>
<evidence type="ECO:0000259" key="9">
    <source>
        <dbReference type="Pfam" id="PF08600"/>
    </source>
</evidence>
<proteinExistence type="predicted"/>
<comment type="subcellular location">
    <subcellularLocation>
        <location evidence="1">Nucleus</location>
    </subcellularLocation>
</comment>
<feature type="domain" description="C3HC-type" evidence="8">
    <location>
        <begin position="51"/>
        <end position="135"/>
    </location>
</feature>
<keyword evidence="12" id="KW-1185">Reference proteome</keyword>
<evidence type="ECO:0000256" key="2">
    <source>
        <dbReference type="ARBA" id="ARBA00022723"/>
    </source>
</evidence>
<comment type="function">
    <text evidence="6">Required for proper positioning of a substantial amount of TPR at the nuclear basket (NB) through interaction with TPR.</text>
</comment>
<comment type="caution">
    <text evidence="11">The sequence shown here is derived from an EMBL/GenBank/DDBJ whole genome shotgun (WGS) entry which is preliminary data.</text>
</comment>
<accession>A0A267H2J2</accession>
<dbReference type="Pfam" id="PF08600">
    <property type="entry name" value="NuBaID_C"/>
    <property type="match status" value="1"/>
</dbReference>
<evidence type="ECO:0000313" key="11">
    <source>
        <dbReference type="EMBL" id="PAA91767.1"/>
    </source>
</evidence>
<sequence length="410" mass="45192">MSQSEVESAIALFKTTVDDFDDSDNELHLLVSTQPLTSTEGIIKKRTLAGLLARLKTFSSLSWSVKPIELSPLVCAQYGWIGKKPNLLVCVTCKNNLCIKLPSDSKLYNHCLKEAIEKLSSNHDNLCPWKLFPAIDAEPVLKFTNPAQDFEILNSIADSLSCLANEIDDSLQFSIGVDADTAEDFLNCIAGAAATSSEVGSDEQLQIRRRQRCFQLAITGWSRPSPDSDELLKHFKSSQCPSILSCQFCLRRLGVWNLVRLANRQERQQHGEESTESEVNLSTGNLFNNDSNSHIGDQLEGGVEQSRDDADNSDDAVVSQSSEQPASKRARLSEAPATAAAKLELLSLHWLWCPWSSGQVTKAWCDSVLLASPKRRRRKPAIPTTTDQQQISTVAADGCAKVMQLLRSIV</sequence>
<feature type="region of interest" description="Disordered" evidence="7">
    <location>
        <begin position="266"/>
        <end position="333"/>
    </location>
</feature>
<gene>
    <name evidence="10" type="ORF">BOX15_Mlig016582g1</name>
    <name evidence="11" type="ORF">BOX15_Mlig016582g2</name>
</gene>
<evidence type="ECO:0000259" key="8">
    <source>
        <dbReference type="Pfam" id="PF07967"/>
    </source>
</evidence>
<keyword evidence="5" id="KW-0539">Nucleus</keyword>
<evidence type="ECO:0000256" key="7">
    <source>
        <dbReference type="SAM" id="MobiDB-lite"/>
    </source>
</evidence>
<evidence type="ECO:0000256" key="1">
    <source>
        <dbReference type="ARBA" id="ARBA00004123"/>
    </source>
</evidence>
<evidence type="ECO:0000256" key="4">
    <source>
        <dbReference type="ARBA" id="ARBA00022833"/>
    </source>
</evidence>
<dbReference type="EMBL" id="NIVC01000286">
    <property type="protein sequence ID" value="PAA86276.1"/>
    <property type="molecule type" value="Genomic_DNA"/>
</dbReference>
<name>A0A267H2J2_9PLAT</name>
<reference evidence="11 12" key="1">
    <citation type="submission" date="2017-06" db="EMBL/GenBank/DDBJ databases">
        <title>A platform for efficient transgenesis in Macrostomum lignano, a flatworm model organism for stem cell research.</title>
        <authorList>
            <person name="Berezikov E."/>
        </authorList>
    </citation>
    <scope>NUCLEOTIDE SEQUENCE [LARGE SCALE GENOMIC DNA]</scope>
    <source>
        <strain evidence="11">DV1</strain>
        <tissue evidence="11">Whole organism</tissue>
    </source>
</reference>
<dbReference type="GO" id="GO:0008270">
    <property type="term" value="F:zinc ion binding"/>
    <property type="evidence" value="ECO:0007669"/>
    <property type="project" value="UniProtKB-KW"/>
</dbReference>
<dbReference type="OrthoDB" id="614844at2759"/>
<organism evidence="11 12">
    <name type="scientific">Macrostomum lignano</name>
    <dbReference type="NCBI Taxonomy" id="282301"/>
    <lineage>
        <taxon>Eukaryota</taxon>
        <taxon>Metazoa</taxon>
        <taxon>Spiralia</taxon>
        <taxon>Lophotrochozoa</taxon>
        <taxon>Platyhelminthes</taxon>
        <taxon>Rhabditophora</taxon>
        <taxon>Macrostomorpha</taxon>
        <taxon>Macrostomida</taxon>
        <taxon>Macrostomidae</taxon>
        <taxon>Macrostomum</taxon>
    </lineage>
</organism>
<dbReference type="GO" id="GO:0005634">
    <property type="term" value="C:nucleus"/>
    <property type="evidence" value="ECO:0007669"/>
    <property type="project" value="UniProtKB-SubCell"/>
</dbReference>
<feature type="compositionally biased region" description="Polar residues" evidence="7">
    <location>
        <begin position="277"/>
        <end position="295"/>
    </location>
</feature>
<dbReference type="Pfam" id="PF07967">
    <property type="entry name" value="zf-C3HC"/>
    <property type="match status" value="1"/>
</dbReference>
<dbReference type="PANTHER" id="PTHR15835:SF6">
    <property type="entry name" value="ZINC FINGER C3HC-TYPE PROTEIN 1"/>
    <property type="match status" value="1"/>
</dbReference>
<evidence type="ECO:0000256" key="5">
    <source>
        <dbReference type="ARBA" id="ARBA00023242"/>
    </source>
</evidence>
<feature type="domain" description="NuBaID C-terminal" evidence="9">
    <location>
        <begin position="214"/>
        <end position="367"/>
    </location>
</feature>
<dbReference type="PANTHER" id="PTHR15835">
    <property type="entry name" value="NUCLEAR-INTERACTING PARTNER OF ALK"/>
    <property type="match status" value="1"/>
</dbReference>
<keyword evidence="4" id="KW-0862">Zinc</keyword>
<evidence type="ECO:0008006" key="13">
    <source>
        <dbReference type="Google" id="ProtNLM"/>
    </source>
</evidence>
<dbReference type="AlphaFoldDB" id="A0A267H2J2"/>